<dbReference type="PROSITE" id="PS00092">
    <property type="entry name" value="N6_MTASE"/>
    <property type="match status" value="1"/>
</dbReference>
<dbReference type="InterPro" id="IPR002052">
    <property type="entry name" value="DNA_methylase_N6_adenine_CS"/>
</dbReference>
<organism evidence="7 8">
    <name type="scientific">Algoriphagus formosus</name>
    <dbReference type="NCBI Taxonomy" id="2007308"/>
    <lineage>
        <taxon>Bacteria</taxon>
        <taxon>Pseudomonadati</taxon>
        <taxon>Bacteroidota</taxon>
        <taxon>Cytophagia</taxon>
        <taxon>Cytophagales</taxon>
        <taxon>Cyclobacteriaceae</taxon>
        <taxon>Algoriphagus</taxon>
    </lineage>
</organism>
<evidence type="ECO:0000313" key="8">
    <source>
        <dbReference type="Proteomes" id="UP000295438"/>
    </source>
</evidence>
<dbReference type="EMBL" id="SMUW01000035">
    <property type="protein sequence ID" value="TDK43566.1"/>
    <property type="molecule type" value="Genomic_DNA"/>
</dbReference>
<dbReference type="AlphaFoldDB" id="A0A4R5UWV6"/>
<dbReference type="PRINTS" id="PR00507">
    <property type="entry name" value="N12N6MTFRASE"/>
</dbReference>
<dbReference type="PANTHER" id="PTHR33841:SF1">
    <property type="entry name" value="DNA METHYLTRANSFERASE A"/>
    <property type="match status" value="1"/>
</dbReference>
<keyword evidence="4" id="KW-0949">S-adenosyl-L-methionine</keyword>
<dbReference type="InterPro" id="IPR050953">
    <property type="entry name" value="N4_N6_ade-DNA_methylase"/>
</dbReference>
<evidence type="ECO:0000256" key="2">
    <source>
        <dbReference type="ARBA" id="ARBA00022603"/>
    </source>
</evidence>
<evidence type="ECO:0000256" key="4">
    <source>
        <dbReference type="ARBA" id="ARBA00022691"/>
    </source>
</evidence>
<dbReference type="InterPro" id="IPR011639">
    <property type="entry name" value="MethylTrfase_TaqI-like_dom"/>
</dbReference>
<accession>A0A4R5UWV6</accession>
<comment type="caution">
    <text evidence="7">The sequence shown here is derived from an EMBL/GenBank/DDBJ whole genome shotgun (WGS) entry which is preliminary data.</text>
</comment>
<evidence type="ECO:0000256" key="3">
    <source>
        <dbReference type="ARBA" id="ARBA00022679"/>
    </source>
</evidence>
<dbReference type="CDD" id="cd02440">
    <property type="entry name" value="AdoMet_MTases"/>
    <property type="match status" value="1"/>
</dbReference>
<keyword evidence="8" id="KW-1185">Reference proteome</keyword>
<dbReference type="SUPFAM" id="SSF53335">
    <property type="entry name" value="S-adenosyl-L-methionine-dependent methyltransferases"/>
    <property type="match status" value="1"/>
</dbReference>
<name>A0A4R5UWV6_9BACT</name>
<dbReference type="InterPro" id="IPR029063">
    <property type="entry name" value="SAM-dependent_MTases_sf"/>
</dbReference>
<feature type="domain" description="Type II methyltransferase M.TaqI-like" evidence="6">
    <location>
        <begin position="125"/>
        <end position="218"/>
    </location>
</feature>
<dbReference type="GO" id="GO:0032259">
    <property type="term" value="P:methylation"/>
    <property type="evidence" value="ECO:0007669"/>
    <property type="project" value="UniProtKB-KW"/>
</dbReference>
<dbReference type="EC" id="2.1.1.72" evidence="1"/>
<dbReference type="Pfam" id="PF07669">
    <property type="entry name" value="Eco57I"/>
    <property type="match status" value="1"/>
</dbReference>
<evidence type="ECO:0000313" key="7">
    <source>
        <dbReference type="EMBL" id="TDK43566.1"/>
    </source>
</evidence>
<protein>
    <recommendedName>
        <fullName evidence="1">site-specific DNA-methyltransferase (adenine-specific)</fullName>
        <ecNumber evidence="1">2.1.1.72</ecNumber>
    </recommendedName>
</protein>
<evidence type="ECO:0000256" key="1">
    <source>
        <dbReference type="ARBA" id="ARBA00011900"/>
    </source>
</evidence>
<comment type="catalytic activity">
    <reaction evidence="5">
        <text>a 2'-deoxyadenosine in DNA + S-adenosyl-L-methionine = an N(6)-methyl-2'-deoxyadenosine in DNA + S-adenosyl-L-homocysteine + H(+)</text>
        <dbReference type="Rhea" id="RHEA:15197"/>
        <dbReference type="Rhea" id="RHEA-COMP:12418"/>
        <dbReference type="Rhea" id="RHEA-COMP:12419"/>
        <dbReference type="ChEBI" id="CHEBI:15378"/>
        <dbReference type="ChEBI" id="CHEBI:57856"/>
        <dbReference type="ChEBI" id="CHEBI:59789"/>
        <dbReference type="ChEBI" id="CHEBI:90615"/>
        <dbReference type="ChEBI" id="CHEBI:90616"/>
        <dbReference type="EC" id="2.1.1.72"/>
    </reaction>
</comment>
<proteinExistence type="predicted"/>
<keyword evidence="3" id="KW-0808">Transferase</keyword>
<evidence type="ECO:0000256" key="5">
    <source>
        <dbReference type="ARBA" id="ARBA00047942"/>
    </source>
</evidence>
<dbReference type="Proteomes" id="UP000295438">
    <property type="component" value="Unassembled WGS sequence"/>
</dbReference>
<sequence>MNLKEQIKSTGATFTPQGLADFLASEIVKYVDTDTDLTVLDPSCGDGELLLAINRVLEDTRLNYSLRGFDTNQTYLDEAYARLELIDPNKVRLEQGDFLELVDLSDEQLSLGFGDSKELSSVNCSADIIIANPPYVRTQILGSQKSQELAKKFNLKGRVDLYYPFLISMTESLKEGGILGVITSNRYLSTKGGESIRKYLVDNYEILEVIDLGDTKLFDAAVLPAIFIGRKRRVGSKQKVKKEAQFIKIYEELNGYNGDLTQVNSVYEILKNPESGYFNIGNKRYKRTNGLLKYEANSGSTWQMLSKSELAWASLIQKNSKGFVGDFFKVRVGIKTTADKVFISDDWGKLGSDSPEKELLKDLISQENIDRWRVNDKVDLKVLYTHELVEGKKETINIDKYPLAKQYFLKHSEQLKGRKYVINSGREWFEIWVPQNPRFWKMPKLVFPDISVNPRFYFDKGGKIVNGNCYWIVAESAEKEELLLLIQGVANSNLMTKYHDLVFNNKLYSGRRRYFTQYVEQYPIPDPDSSEAREIVTLVKKLNQTKDEESIQSLEIELEKQVASAFGVEAVLTLD</sequence>
<dbReference type="RefSeq" id="WP_133391247.1">
    <property type="nucleotide sequence ID" value="NZ_SMUW01000035.1"/>
</dbReference>
<dbReference type="Gene3D" id="3.40.50.150">
    <property type="entry name" value="Vaccinia Virus protein VP39"/>
    <property type="match status" value="1"/>
</dbReference>
<dbReference type="GO" id="GO:0006304">
    <property type="term" value="P:DNA modification"/>
    <property type="evidence" value="ECO:0007669"/>
    <property type="project" value="InterPro"/>
</dbReference>
<dbReference type="GO" id="GO:0003676">
    <property type="term" value="F:nucleic acid binding"/>
    <property type="evidence" value="ECO:0007669"/>
    <property type="project" value="InterPro"/>
</dbReference>
<dbReference type="PANTHER" id="PTHR33841">
    <property type="entry name" value="DNA METHYLTRANSFERASE YEEA-RELATED"/>
    <property type="match status" value="1"/>
</dbReference>
<dbReference type="GO" id="GO:0009007">
    <property type="term" value="F:site-specific DNA-methyltransferase (adenine-specific) activity"/>
    <property type="evidence" value="ECO:0007669"/>
    <property type="project" value="UniProtKB-EC"/>
</dbReference>
<reference evidence="7 8" key="1">
    <citation type="submission" date="2019-03" db="EMBL/GenBank/DDBJ databases">
        <title>Algoriphagus aquimaris sp. nov., isolated form marine sediment in Pohang, Korea.</title>
        <authorList>
            <person name="Kim J."/>
            <person name="Yoon S.-H."/>
            <person name="Lee S.-S."/>
        </authorList>
    </citation>
    <scope>NUCLEOTIDE SEQUENCE [LARGE SCALE GENOMIC DNA]</scope>
    <source>
        <strain evidence="7 8">F21</strain>
    </source>
</reference>
<gene>
    <name evidence="7" type="ORF">E1898_13275</name>
</gene>
<keyword evidence="2 7" id="KW-0489">Methyltransferase</keyword>
<evidence type="ECO:0000259" key="6">
    <source>
        <dbReference type="Pfam" id="PF07669"/>
    </source>
</evidence>